<dbReference type="Proteomes" id="UP000758603">
    <property type="component" value="Unassembled WGS sequence"/>
</dbReference>
<comment type="caution">
    <text evidence="3">The sequence shown here is derived from an EMBL/GenBank/DDBJ whole genome shotgun (WGS) entry which is preliminary data.</text>
</comment>
<dbReference type="AlphaFoldDB" id="A0A9P9A3B4"/>
<accession>A0A9P9A3B4</accession>
<evidence type="ECO:0000313" key="3">
    <source>
        <dbReference type="EMBL" id="KAH6660287.1"/>
    </source>
</evidence>
<dbReference type="RefSeq" id="XP_045964418.1">
    <property type="nucleotide sequence ID" value="XM_046096902.1"/>
</dbReference>
<dbReference type="GeneID" id="70125794"/>
<evidence type="ECO:0000259" key="2">
    <source>
        <dbReference type="Pfam" id="PF24883"/>
    </source>
</evidence>
<feature type="domain" description="Nephrocystin 3-like N-terminal" evidence="2">
    <location>
        <begin position="88"/>
        <end position="255"/>
    </location>
</feature>
<evidence type="ECO:0000256" key="1">
    <source>
        <dbReference type="ARBA" id="ARBA00022737"/>
    </source>
</evidence>
<evidence type="ECO:0000313" key="4">
    <source>
        <dbReference type="Proteomes" id="UP000758603"/>
    </source>
</evidence>
<dbReference type="OrthoDB" id="61900at2759"/>
<organism evidence="3 4">
    <name type="scientific">Truncatella angustata</name>
    <dbReference type="NCBI Taxonomy" id="152316"/>
    <lineage>
        <taxon>Eukaryota</taxon>
        <taxon>Fungi</taxon>
        <taxon>Dikarya</taxon>
        <taxon>Ascomycota</taxon>
        <taxon>Pezizomycotina</taxon>
        <taxon>Sordariomycetes</taxon>
        <taxon>Xylariomycetidae</taxon>
        <taxon>Amphisphaeriales</taxon>
        <taxon>Sporocadaceae</taxon>
        <taxon>Truncatella</taxon>
    </lineage>
</organism>
<proteinExistence type="predicted"/>
<protein>
    <recommendedName>
        <fullName evidence="2">Nephrocystin 3-like N-terminal domain-containing protein</fullName>
    </recommendedName>
</protein>
<name>A0A9P9A3B4_9PEZI</name>
<sequence length="283" mass="32362">MLNDGMNPEMSKQLQVVFDHSGFQADLHVQSLRAELFDGPYEPTEEMAFNDSERVFLSPTDRWPRQLRGFSPSIEHGSIRAGKQELKTHRPLIWISGHAGRRNVSWVSTFSVDLIFHFRELGFFDVAYAFCKRGRGQRYTPTSLMKGLIIQILERHPSVAVKNVRRLSKHRFREVGRAERSGQKGQQSGHLVWALLEDLLRLIEVAPEFQTRTVLLLIDRLDLCVSEEGFSVLSDFIPRLQDMSQKISRIQVMITTARLSPLGIPTLRKGPELLQAYGKKSHG</sequence>
<dbReference type="Pfam" id="PF24883">
    <property type="entry name" value="NPHP3_N"/>
    <property type="match status" value="1"/>
</dbReference>
<dbReference type="InterPro" id="IPR056884">
    <property type="entry name" value="NPHP3-like_N"/>
</dbReference>
<gene>
    <name evidence="3" type="ORF">BKA67DRAFT_46967</name>
</gene>
<dbReference type="EMBL" id="JAGPXC010000001">
    <property type="protein sequence ID" value="KAH6660287.1"/>
    <property type="molecule type" value="Genomic_DNA"/>
</dbReference>
<keyword evidence="1" id="KW-0677">Repeat</keyword>
<reference evidence="3" key="1">
    <citation type="journal article" date="2021" name="Nat. Commun.">
        <title>Genetic determinants of endophytism in the Arabidopsis root mycobiome.</title>
        <authorList>
            <person name="Mesny F."/>
            <person name="Miyauchi S."/>
            <person name="Thiergart T."/>
            <person name="Pickel B."/>
            <person name="Atanasova L."/>
            <person name="Karlsson M."/>
            <person name="Huettel B."/>
            <person name="Barry K.W."/>
            <person name="Haridas S."/>
            <person name="Chen C."/>
            <person name="Bauer D."/>
            <person name="Andreopoulos W."/>
            <person name="Pangilinan J."/>
            <person name="LaButti K."/>
            <person name="Riley R."/>
            <person name="Lipzen A."/>
            <person name="Clum A."/>
            <person name="Drula E."/>
            <person name="Henrissat B."/>
            <person name="Kohler A."/>
            <person name="Grigoriev I.V."/>
            <person name="Martin F.M."/>
            <person name="Hacquard S."/>
        </authorList>
    </citation>
    <scope>NUCLEOTIDE SEQUENCE</scope>
    <source>
        <strain evidence="3">MPI-SDFR-AT-0073</strain>
    </source>
</reference>
<keyword evidence="4" id="KW-1185">Reference proteome</keyword>